<dbReference type="PANTHER" id="PTHR37299:SF1">
    <property type="entry name" value="STAGE 0 SPORULATION PROTEIN A HOMOLOG"/>
    <property type="match status" value="1"/>
</dbReference>
<proteinExistence type="predicted"/>
<dbReference type="OrthoDB" id="1646880at2"/>
<dbReference type="Gene3D" id="2.40.50.1020">
    <property type="entry name" value="LytTr DNA-binding domain"/>
    <property type="match status" value="1"/>
</dbReference>
<dbReference type="AlphaFoldDB" id="A0A3N4MDJ4"/>
<comment type="caution">
    <text evidence="4">The sequence shown here is derived from an EMBL/GenBank/DDBJ whole genome shotgun (WGS) entry which is preliminary data.</text>
</comment>
<feature type="domain" description="HTH LytTR-type" evidence="3">
    <location>
        <begin position="139"/>
        <end position="241"/>
    </location>
</feature>
<keyword evidence="5" id="KW-1185">Reference proteome</keyword>
<feature type="modified residue" description="4-aspartylphosphate" evidence="1">
    <location>
        <position position="56"/>
    </location>
</feature>
<evidence type="ECO:0000313" key="4">
    <source>
        <dbReference type="EMBL" id="RPD40016.1"/>
    </source>
</evidence>
<keyword evidence="4" id="KW-0238">DNA-binding</keyword>
<dbReference type="Pfam" id="PF00072">
    <property type="entry name" value="Response_reg"/>
    <property type="match status" value="1"/>
</dbReference>
<dbReference type="SUPFAM" id="SSF52172">
    <property type="entry name" value="CheY-like"/>
    <property type="match status" value="1"/>
</dbReference>
<sequence length="241" mass="28052">MQRKTALIIDDEEASRFLIKQYLADFPEINIAGECRNGSEAIRDINAAQPDLVFLDIQMPAINGFQVLQEITHIPLIVFTTAYDQFALRAFELNALDYLLKPYTRERFSLTMERIRKNSQGQNLHFLAETSTGNYPSRILVEKGNRLKNITVDDIMYLKAEKDYTQIHTAEQSYLSSQGIGTLEKRMDPEKFIRIHRSHIVNILHIKEVYRDISKMFIVMNNDTELSIGRNYTDNLRKLIY</sequence>
<keyword evidence="1" id="KW-0597">Phosphoprotein</keyword>
<protein>
    <submittedName>
        <fullName evidence="4">DNA-binding response regulator</fullName>
    </submittedName>
</protein>
<dbReference type="RefSeq" id="WP_120517811.1">
    <property type="nucleotide sequence ID" value="NZ_QXZY01000010.1"/>
</dbReference>
<dbReference type="Proteomes" id="UP000279089">
    <property type="component" value="Unassembled WGS sequence"/>
</dbReference>
<dbReference type="InterPro" id="IPR046947">
    <property type="entry name" value="LytR-like"/>
</dbReference>
<dbReference type="SMART" id="SM00448">
    <property type="entry name" value="REC"/>
    <property type="match status" value="1"/>
</dbReference>
<evidence type="ECO:0000259" key="3">
    <source>
        <dbReference type="PROSITE" id="PS50930"/>
    </source>
</evidence>
<dbReference type="InterPro" id="IPR007492">
    <property type="entry name" value="LytTR_DNA-bd_dom"/>
</dbReference>
<dbReference type="PROSITE" id="PS50110">
    <property type="entry name" value="RESPONSE_REGULATORY"/>
    <property type="match status" value="1"/>
</dbReference>
<dbReference type="GO" id="GO:0000156">
    <property type="term" value="F:phosphorelay response regulator activity"/>
    <property type="evidence" value="ECO:0007669"/>
    <property type="project" value="InterPro"/>
</dbReference>
<evidence type="ECO:0000259" key="2">
    <source>
        <dbReference type="PROSITE" id="PS50110"/>
    </source>
</evidence>
<feature type="domain" description="Response regulatory" evidence="2">
    <location>
        <begin position="5"/>
        <end position="116"/>
    </location>
</feature>
<name>A0A3N4MDJ4_9BACT</name>
<dbReference type="InterPro" id="IPR011006">
    <property type="entry name" value="CheY-like_superfamily"/>
</dbReference>
<dbReference type="EMBL" id="RMBX01000009">
    <property type="protein sequence ID" value="RPD40016.1"/>
    <property type="molecule type" value="Genomic_DNA"/>
</dbReference>
<evidence type="ECO:0000256" key="1">
    <source>
        <dbReference type="PROSITE-ProRule" id="PRU00169"/>
    </source>
</evidence>
<evidence type="ECO:0000313" key="5">
    <source>
        <dbReference type="Proteomes" id="UP000279089"/>
    </source>
</evidence>
<dbReference type="GO" id="GO:0003677">
    <property type="term" value="F:DNA binding"/>
    <property type="evidence" value="ECO:0007669"/>
    <property type="project" value="UniProtKB-KW"/>
</dbReference>
<organism evidence="4 5">
    <name type="scientific">Chitinophaga barathri</name>
    <dbReference type="NCBI Taxonomy" id="1647451"/>
    <lineage>
        <taxon>Bacteria</taxon>
        <taxon>Pseudomonadati</taxon>
        <taxon>Bacteroidota</taxon>
        <taxon>Chitinophagia</taxon>
        <taxon>Chitinophagales</taxon>
        <taxon>Chitinophagaceae</taxon>
        <taxon>Chitinophaga</taxon>
    </lineage>
</organism>
<reference evidence="5" key="1">
    <citation type="submission" date="2018-11" db="EMBL/GenBank/DDBJ databases">
        <title>Chitinophaga lutea sp.nov., isolate from arsenic contaminated soil.</title>
        <authorList>
            <person name="Zong Y."/>
        </authorList>
    </citation>
    <scope>NUCLEOTIDE SEQUENCE [LARGE SCALE GENOMIC DNA]</scope>
    <source>
        <strain evidence="5">YLT18</strain>
    </source>
</reference>
<gene>
    <name evidence="4" type="ORF">EG028_17390</name>
</gene>
<dbReference type="SMART" id="SM00850">
    <property type="entry name" value="LytTR"/>
    <property type="match status" value="1"/>
</dbReference>
<dbReference type="PROSITE" id="PS50930">
    <property type="entry name" value="HTH_LYTTR"/>
    <property type="match status" value="1"/>
</dbReference>
<accession>A0A3N4MDJ4</accession>
<dbReference type="PANTHER" id="PTHR37299">
    <property type="entry name" value="TRANSCRIPTIONAL REGULATOR-RELATED"/>
    <property type="match status" value="1"/>
</dbReference>
<dbReference type="Pfam" id="PF04397">
    <property type="entry name" value="LytTR"/>
    <property type="match status" value="1"/>
</dbReference>
<dbReference type="InterPro" id="IPR001789">
    <property type="entry name" value="Sig_transdc_resp-reg_receiver"/>
</dbReference>
<dbReference type="Gene3D" id="3.40.50.2300">
    <property type="match status" value="1"/>
</dbReference>